<proteinExistence type="predicted"/>
<dbReference type="EMBL" id="GGFJ01011675">
    <property type="protein sequence ID" value="MBW60816.1"/>
    <property type="molecule type" value="Transcribed_RNA"/>
</dbReference>
<reference evidence="2" key="1">
    <citation type="submission" date="2018-01" db="EMBL/GenBank/DDBJ databases">
        <title>An insight into the sialome of Amazonian anophelines.</title>
        <authorList>
            <person name="Ribeiro J.M."/>
            <person name="Scarpassa V."/>
            <person name="Calvo E."/>
        </authorList>
    </citation>
    <scope>NUCLEOTIDE SEQUENCE</scope>
    <source>
        <tissue evidence="2">Salivary glands</tissue>
    </source>
</reference>
<evidence type="ECO:0000313" key="2">
    <source>
        <dbReference type="EMBL" id="MBW60816.1"/>
    </source>
</evidence>
<feature type="region of interest" description="Disordered" evidence="1">
    <location>
        <begin position="87"/>
        <end position="158"/>
    </location>
</feature>
<sequence length="158" mass="18347">MFSYLSIFSHCIIHSLSPFTTAVLSSISFSQSTHFPPNSPKFCLTHSVSHARLCAKFIFQEGSIDIIYQRLIPRICLQHKLRPLLLTTPNHRPPPTHHHQPHRKCNGCALKLNNHHPRFHNTSNANAHPQNRTQKRPQKPGRQIHVQKRRRTKRQART</sequence>
<dbReference type="AlphaFoldDB" id="A0A2M4C627"/>
<feature type="compositionally biased region" description="Basic residues" evidence="1">
    <location>
        <begin position="145"/>
        <end position="158"/>
    </location>
</feature>
<name>A0A2M4C627_9DIPT</name>
<feature type="compositionally biased region" description="Basic residues" evidence="1">
    <location>
        <begin position="94"/>
        <end position="105"/>
    </location>
</feature>
<accession>A0A2M4C627</accession>
<organism evidence="2">
    <name type="scientific">Anopheles marajoara</name>
    <dbReference type="NCBI Taxonomy" id="58244"/>
    <lineage>
        <taxon>Eukaryota</taxon>
        <taxon>Metazoa</taxon>
        <taxon>Ecdysozoa</taxon>
        <taxon>Arthropoda</taxon>
        <taxon>Hexapoda</taxon>
        <taxon>Insecta</taxon>
        <taxon>Pterygota</taxon>
        <taxon>Neoptera</taxon>
        <taxon>Endopterygota</taxon>
        <taxon>Diptera</taxon>
        <taxon>Nematocera</taxon>
        <taxon>Culicoidea</taxon>
        <taxon>Culicidae</taxon>
        <taxon>Anophelinae</taxon>
        <taxon>Anopheles</taxon>
    </lineage>
</organism>
<evidence type="ECO:0000256" key="1">
    <source>
        <dbReference type="SAM" id="MobiDB-lite"/>
    </source>
</evidence>
<protein>
    <submittedName>
        <fullName evidence="2">Putative secreted protein</fullName>
    </submittedName>
</protein>
<feature type="compositionally biased region" description="Polar residues" evidence="1">
    <location>
        <begin position="120"/>
        <end position="132"/>
    </location>
</feature>